<reference evidence="2" key="2">
    <citation type="submission" date="2015-06" db="UniProtKB">
        <authorList>
            <consortium name="EnsemblPlants"/>
        </authorList>
    </citation>
    <scope>IDENTIFICATION</scope>
</reference>
<organism evidence="2 3">
    <name type="scientific">Oryza rufipogon</name>
    <name type="common">Brownbeard rice</name>
    <name type="synonym">Asian wild rice</name>
    <dbReference type="NCBI Taxonomy" id="4529"/>
    <lineage>
        <taxon>Eukaryota</taxon>
        <taxon>Viridiplantae</taxon>
        <taxon>Streptophyta</taxon>
        <taxon>Embryophyta</taxon>
        <taxon>Tracheophyta</taxon>
        <taxon>Spermatophyta</taxon>
        <taxon>Magnoliopsida</taxon>
        <taxon>Liliopsida</taxon>
        <taxon>Poales</taxon>
        <taxon>Poaceae</taxon>
        <taxon>BOP clade</taxon>
        <taxon>Oryzoideae</taxon>
        <taxon>Oryzeae</taxon>
        <taxon>Oryzinae</taxon>
        <taxon>Oryza</taxon>
    </lineage>
</organism>
<dbReference type="Gramene" id="ORUFI07G14320.1">
    <property type="protein sequence ID" value="ORUFI07G14320.1"/>
    <property type="gene ID" value="ORUFI07G14320"/>
</dbReference>
<proteinExistence type="predicted"/>
<evidence type="ECO:0000313" key="2">
    <source>
        <dbReference type="EnsemblPlants" id="ORUFI07G14320.1"/>
    </source>
</evidence>
<evidence type="ECO:0000256" key="1">
    <source>
        <dbReference type="SAM" id="MobiDB-lite"/>
    </source>
</evidence>
<feature type="region of interest" description="Disordered" evidence="1">
    <location>
        <begin position="119"/>
        <end position="149"/>
    </location>
</feature>
<reference evidence="3" key="1">
    <citation type="submission" date="2013-06" db="EMBL/GenBank/DDBJ databases">
        <authorList>
            <person name="Zhao Q."/>
        </authorList>
    </citation>
    <scope>NUCLEOTIDE SEQUENCE</scope>
    <source>
        <strain evidence="3">cv. W1943</strain>
    </source>
</reference>
<dbReference type="Proteomes" id="UP000008022">
    <property type="component" value="Unassembled WGS sequence"/>
</dbReference>
<protein>
    <submittedName>
        <fullName evidence="2">Uncharacterized protein</fullName>
    </submittedName>
</protein>
<keyword evidence="3" id="KW-1185">Reference proteome</keyword>
<dbReference type="OMA" id="SAEVEWC"/>
<dbReference type="HOGENOM" id="CLU_1672165_0_0_1"/>
<feature type="region of interest" description="Disordered" evidence="1">
    <location>
        <begin position="1"/>
        <end position="23"/>
    </location>
</feature>
<sequence>MAEAGDGVCERKHGGRARASGSAAETVVVTRTASQGCGRRPHLTSAAQEARLVVEEATTVRGGAAGACGAVFDVRRLAGGVRRCSGPTCRQRLSGGEHRCVSRGLAGGERRVKTQLGLSRTDNDEWLPGESPVLGSFEPPTDGGGSFPSLLSLETSAL</sequence>
<evidence type="ECO:0000313" key="3">
    <source>
        <dbReference type="Proteomes" id="UP000008022"/>
    </source>
</evidence>
<accession>A0A0E0Q845</accession>
<dbReference type="EnsemblPlants" id="ORUFI07G14320.1">
    <property type="protein sequence ID" value="ORUFI07G14320.1"/>
    <property type="gene ID" value="ORUFI07G14320"/>
</dbReference>
<dbReference type="AlphaFoldDB" id="A0A0E0Q845"/>
<name>A0A0E0Q845_ORYRU</name>